<feature type="compositionally biased region" description="Acidic residues" evidence="1">
    <location>
        <begin position="38"/>
        <end position="54"/>
    </location>
</feature>
<dbReference type="Proteomes" id="UP000198928">
    <property type="component" value="Unassembled WGS sequence"/>
</dbReference>
<feature type="transmembrane region" description="Helical" evidence="2">
    <location>
        <begin position="775"/>
        <end position="794"/>
    </location>
</feature>
<sequence length="801" mass="86544">MTDSLWDGEPQPLRDWLTGREVDVDGLKSLPNWNAESPDGEPAGEPEGEPEGEPGGEGAAARRPPEDPRSTLRRPGDRWRRAYERTSAALGKLGDEPYGVPLLLSYLLHEVAEAWESSYHFGLLWDVLDAVRDCFPDHPTALDPRARRPGLPADWRPTLPAGWAPGLPADRTAAGAVLHLMDSLDAMIRAENAMVSGLPQVQAPAAEAAARHAGRAAELADGLPAEYGWLRGYVLRVAGRNDVYCTAAARAVRAAEAFLRTGAGLDGAIRELAEAEGDPRIDPRYRSEVRAHRFSLTALRESARREWLRLDQGSVVFLYPFALRGIRPGQVADRVAREAGGWTLAGTGAVRVEETLELDDVWDGADSLGRGYEGACVHLPDVLVHGLDGTAVPEGVAPTRLSAEIRISRLGNHYIRFEAECEDLSPAGLHALMFRAAPEHGAGRVVFEEAPEAPLEQWPRLSDLAVQLALDTAARLSPDDGSAEVRSAARPGMFHVVVTVERASATAGPWAPPSTVRRELTGAGEVMSTAGAQVLANPVPNALGAVAEWSRYAVDGPYSSLSSAVADITGNPALCTCNTTVLVRLGTADFVVQGDKAVAEFAASVEGLFAGWFDELADHYRRVERLREEVVGAGDGRSPGSAEVLQELSRRMDEEKILLDEFTVQVRSTLSLIRSPSLLSSPVIARFLALLLRSSGYPERVEELMNRIQEVAHEQLDVVVDKITAQRRAQEDRDEARQERRRRARMDTMLAVVAAIGVSGLGQIVQSGYGVEGLWSLLIIAAVVAVSALFGWGFRRTGGEA</sequence>
<feature type="compositionally biased region" description="Basic and acidic residues" evidence="1">
    <location>
        <begin position="63"/>
        <end position="78"/>
    </location>
</feature>
<name>A0A1I3YNK6_9ACTN</name>
<evidence type="ECO:0000313" key="3">
    <source>
        <dbReference type="EMBL" id="SFK32861.1"/>
    </source>
</evidence>
<dbReference type="AlphaFoldDB" id="A0A1I3YNK6"/>
<keyword evidence="2" id="KW-1133">Transmembrane helix</keyword>
<feature type="transmembrane region" description="Helical" evidence="2">
    <location>
        <begin position="749"/>
        <end position="769"/>
    </location>
</feature>
<gene>
    <name evidence="3" type="ORF">SAMN05192584_105121</name>
</gene>
<keyword evidence="2" id="KW-0812">Transmembrane</keyword>
<feature type="region of interest" description="Disordered" evidence="1">
    <location>
        <begin position="27"/>
        <end position="78"/>
    </location>
</feature>
<dbReference type="RefSeq" id="WP_093849024.1">
    <property type="nucleotide sequence ID" value="NZ_FOSG01000005.1"/>
</dbReference>
<protein>
    <submittedName>
        <fullName evidence="3">Uncharacterized protein</fullName>
    </submittedName>
</protein>
<evidence type="ECO:0000256" key="2">
    <source>
        <dbReference type="SAM" id="Phobius"/>
    </source>
</evidence>
<dbReference type="EMBL" id="FOSG01000005">
    <property type="protein sequence ID" value="SFK32861.1"/>
    <property type="molecule type" value="Genomic_DNA"/>
</dbReference>
<reference evidence="4" key="1">
    <citation type="submission" date="2016-10" db="EMBL/GenBank/DDBJ databases">
        <authorList>
            <person name="Varghese N."/>
            <person name="Submissions S."/>
        </authorList>
    </citation>
    <scope>NUCLEOTIDE SEQUENCE [LARGE SCALE GENOMIC DNA]</scope>
    <source>
        <strain evidence="4">PL19</strain>
    </source>
</reference>
<keyword evidence="2" id="KW-0472">Membrane</keyword>
<evidence type="ECO:0000313" key="4">
    <source>
        <dbReference type="Proteomes" id="UP000198928"/>
    </source>
</evidence>
<dbReference type="OrthoDB" id="4845489at2"/>
<proteinExistence type="predicted"/>
<keyword evidence="4" id="KW-1185">Reference proteome</keyword>
<feature type="region of interest" description="Disordered" evidence="1">
    <location>
        <begin position="1"/>
        <end position="20"/>
    </location>
</feature>
<accession>A0A1I3YNK6</accession>
<evidence type="ECO:0000256" key="1">
    <source>
        <dbReference type="SAM" id="MobiDB-lite"/>
    </source>
</evidence>
<organism evidence="3 4">
    <name type="scientific">Streptomyces pini</name>
    <dbReference type="NCBI Taxonomy" id="1520580"/>
    <lineage>
        <taxon>Bacteria</taxon>
        <taxon>Bacillati</taxon>
        <taxon>Actinomycetota</taxon>
        <taxon>Actinomycetes</taxon>
        <taxon>Kitasatosporales</taxon>
        <taxon>Streptomycetaceae</taxon>
        <taxon>Streptomyces</taxon>
    </lineage>
</organism>